<accession>A0LEK3</accession>
<keyword evidence="3" id="KW-1185">Reference proteome</keyword>
<dbReference type="KEGG" id="sfu:Sfum_0153"/>
<dbReference type="AlphaFoldDB" id="A0LEK3"/>
<dbReference type="InParanoid" id="A0LEK3"/>
<dbReference type="STRING" id="335543.Sfum_0153"/>
<evidence type="ECO:0000313" key="2">
    <source>
        <dbReference type="EMBL" id="ABK15855.1"/>
    </source>
</evidence>
<dbReference type="HOGENOM" id="CLU_2439717_0_0_7"/>
<sequence length="90" mass="9595">MKEKHGTCAGRSVGAGTGRQRGAGRGGHSIESVGTARLPVDPMRRRARPGGGRPAGKKAARRGFECSSMRSARAMCFKRLSSRPGQVFPW</sequence>
<feature type="compositionally biased region" description="Gly residues" evidence="1">
    <location>
        <begin position="13"/>
        <end position="27"/>
    </location>
</feature>
<proteinExistence type="predicted"/>
<dbReference type="EMBL" id="CP000478">
    <property type="protein sequence ID" value="ABK15855.1"/>
    <property type="molecule type" value="Genomic_DNA"/>
</dbReference>
<gene>
    <name evidence="2" type="ordered locus">Sfum_0153</name>
</gene>
<organism evidence="2 3">
    <name type="scientific">Syntrophobacter fumaroxidans (strain DSM 10017 / MPOB)</name>
    <dbReference type="NCBI Taxonomy" id="335543"/>
    <lineage>
        <taxon>Bacteria</taxon>
        <taxon>Pseudomonadati</taxon>
        <taxon>Thermodesulfobacteriota</taxon>
        <taxon>Syntrophobacteria</taxon>
        <taxon>Syntrophobacterales</taxon>
        <taxon>Syntrophobacteraceae</taxon>
        <taxon>Syntrophobacter</taxon>
    </lineage>
</organism>
<dbReference type="Proteomes" id="UP000001784">
    <property type="component" value="Chromosome"/>
</dbReference>
<feature type="region of interest" description="Disordered" evidence="1">
    <location>
        <begin position="1"/>
        <end position="64"/>
    </location>
</feature>
<evidence type="ECO:0000256" key="1">
    <source>
        <dbReference type="SAM" id="MobiDB-lite"/>
    </source>
</evidence>
<name>A0LEK3_SYNFM</name>
<evidence type="ECO:0000313" key="3">
    <source>
        <dbReference type="Proteomes" id="UP000001784"/>
    </source>
</evidence>
<reference evidence="2 3" key="1">
    <citation type="submission" date="2006-10" db="EMBL/GenBank/DDBJ databases">
        <title>Complete sequence of Syntrophobacter fumaroxidans MPOB.</title>
        <authorList>
            <consortium name="US DOE Joint Genome Institute"/>
            <person name="Copeland A."/>
            <person name="Lucas S."/>
            <person name="Lapidus A."/>
            <person name="Barry K."/>
            <person name="Detter J.C."/>
            <person name="Glavina del Rio T."/>
            <person name="Hammon N."/>
            <person name="Israni S."/>
            <person name="Pitluck S."/>
            <person name="Goltsman E.G."/>
            <person name="Martinez M."/>
            <person name="Schmutz J."/>
            <person name="Larimer F."/>
            <person name="Land M."/>
            <person name="Hauser L."/>
            <person name="Kyrpides N."/>
            <person name="Kim E."/>
            <person name="Boone D.R."/>
            <person name="Brockman F."/>
            <person name="Culley D."/>
            <person name="Ferry J."/>
            <person name="Gunsalus R."/>
            <person name="McInerney M.J."/>
            <person name="Morrison M."/>
            <person name="Plugge C."/>
            <person name="Rohlin L."/>
            <person name="Scholten J."/>
            <person name="Sieber J."/>
            <person name="Stams A.J.M."/>
            <person name="Worm P."/>
            <person name="Henstra A.M."/>
            <person name="Richardson P."/>
        </authorList>
    </citation>
    <scope>NUCLEOTIDE SEQUENCE [LARGE SCALE GENOMIC DNA]</scope>
    <source>
        <strain evidence="3">DSM 10017 / MPOB</strain>
    </source>
</reference>
<protein>
    <submittedName>
        <fullName evidence="2">Uncharacterized protein</fullName>
    </submittedName>
</protein>